<evidence type="ECO:0000256" key="1">
    <source>
        <dbReference type="SAM" id="MobiDB-lite"/>
    </source>
</evidence>
<dbReference type="EMBL" id="CADCVG010000045">
    <property type="protein sequence ID" value="CAA9452056.1"/>
    <property type="molecule type" value="Genomic_DNA"/>
</dbReference>
<feature type="non-terminal residue" evidence="2">
    <location>
        <position position="45"/>
    </location>
</feature>
<evidence type="ECO:0000313" key="2">
    <source>
        <dbReference type="EMBL" id="CAA9452056.1"/>
    </source>
</evidence>
<gene>
    <name evidence="2" type="ORF">AVDCRST_MAG14-1054</name>
</gene>
<feature type="non-terminal residue" evidence="2">
    <location>
        <position position="1"/>
    </location>
</feature>
<organism evidence="2">
    <name type="scientific">uncultured Rubrobacteraceae bacterium</name>
    <dbReference type="NCBI Taxonomy" id="349277"/>
    <lineage>
        <taxon>Bacteria</taxon>
        <taxon>Bacillati</taxon>
        <taxon>Actinomycetota</taxon>
        <taxon>Rubrobacteria</taxon>
        <taxon>Rubrobacterales</taxon>
        <taxon>Rubrobacteraceae</taxon>
        <taxon>environmental samples</taxon>
    </lineage>
</organism>
<feature type="compositionally biased region" description="Basic residues" evidence="1">
    <location>
        <begin position="36"/>
        <end position="45"/>
    </location>
</feature>
<feature type="region of interest" description="Disordered" evidence="1">
    <location>
        <begin position="23"/>
        <end position="45"/>
    </location>
</feature>
<protein>
    <submittedName>
        <fullName evidence="2">Uncharacterized protein</fullName>
    </submittedName>
</protein>
<dbReference type="AlphaFoldDB" id="A0A6J4QU26"/>
<accession>A0A6J4QU26</accession>
<reference evidence="2" key="1">
    <citation type="submission" date="2020-02" db="EMBL/GenBank/DDBJ databases">
        <authorList>
            <person name="Meier V. D."/>
        </authorList>
    </citation>
    <scope>NUCLEOTIDE SEQUENCE</scope>
    <source>
        <strain evidence="2">AVDCRST_MAG14</strain>
    </source>
</reference>
<name>A0A6J4QU26_9ACTN</name>
<proteinExistence type="predicted"/>
<sequence length="45" mass="4730">CCGGQSGRGGSWRGGFGLFPPAPSAAKSLGTTSWWRRNRKTSTTT</sequence>